<comment type="similarity">
    <text evidence="1">Belongs to the LysR transcriptional regulatory family.</text>
</comment>
<gene>
    <name evidence="6" type="ORF">METZ01_LOCUS397584</name>
</gene>
<protein>
    <recommendedName>
        <fullName evidence="5">HTH lysR-type domain-containing protein</fullName>
    </recommendedName>
</protein>
<evidence type="ECO:0000256" key="2">
    <source>
        <dbReference type="ARBA" id="ARBA00023015"/>
    </source>
</evidence>
<proteinExistence type="inferred from homology"/>
<dbReference type="GO" id="GO:0000976">
    <property type="term" value="F:transcription cis-regulatory region binding"/>
    <property type="evidence" value="ECO:0007669"/>
    <property type="project" value="TreeGrafter"/>
</dbReference>
<evidence type="ECO:0000256" key="4">
    <source>
        <dbReference type="ARBA" id="ARBA00023163"/>
    </source>
</evidence>
<dbReference type="InterPro" id="IPR000847">
    <property type="entry name" value="LysR_HTH_N"/>
</dbReference>
<dbReference type="Pfam" id="PF00126">
    <property type="entry name" value="HTH_1"/>
    <property type="match status" value="1"/>
</dbReference>
<dbReference type="PANTHER" id="PTHR30126">
    <property type="entry name" value="HTH-TYPE TRANSCRIPTIONAL REGULATOR"/>
    <property type="match status" value="1"/>
</dbReference>
<dbReference type="InterPro" id="IPR036390">
    <property type="entry name" value="WH_DNA-bd_sf"/>
</dbReference>
<evidence type="ECO:0000256" key="1">
    <source>
        <dbReference type="ARBA" id="ARBA00009437"/>
    </source>
</evidence>
<name>A0A382VEC0_9ZZZZ</name>
<feature type="non-terminal residue" evidence="6">
    <location>
        <position position="42"/>
    </location>
</feature>
<keyword evidence="2" id="KW-0805">Transcription regulation</keyword>
<evidence type="ECO:0000259" key="5">
    <source>
        <dbReference type="PROSITE" id="PS50931"/>
    </source>
</evidence>
<feature type="domain" description="HTH lysR-type" evidence="5">
    <location>
        <begin position="1"/>
        <end position="42"/>
    </location>
</feature>
<dbReference type="GO" id="GO:0003700">
    <property type="term" value="F:DNA-binding transcription factor activity"/>
    <property type="evidence" value="ECO:0007669"/>
    <property type="project" value="InterPro"/>
</dbReference>
<reference evidence="6" key="1">
    <citation type="submission" date="2018-05" db="EMBL/GenBank/DDBJ databases">
        <authorList>
            <person name="Lanie J.A."/>
            <person name="Ng W.-L."/>
            <person name="Kazmierczak K.M."/>
            <person name="Andrzejewski T.M."/>
            <person name="Davidsen T.M."/>
            <person name="Wayne K.J."/>
            <person name="Tettelin H."/>
            <person name="Glass J.I."/>
            <person name="Rusch D."/>
            <person name="Podicherti R."/>
            <person name="Tsui H.-C.T."/>
            <person name="Winkler M.E."/>
        </authorList>
    </citation>
    <scope>NUCLEOTIDE SEQUENCE</scope>
</reference>
<evidence type="ECO:0000256" key="3">
    <source>
        <dbReference type="ARBA" id="ARBA00023125"/>
    </source>
</evidence>
<evidence type="ECO:0000313" key="6">
    <source>
        <dbReference type="EMBL" id="SVD44730.1"/>
    </source>
</evidence>
<dbReference type="PROSITE" id="PS50931">
    <property type="entry name" value="HTH_LYSR"/>
    <property type="match status" value="1"/>
</dbReference>
<dbReference type="PANTHER" id="PTHR30126:SF40">
    <property type="entry name" value="HTH-TYPE TRANSCRIPTIONAL REGULATOR GLTR"/>
    <property type="match status" value="1"/>
</dbReference>
<keyword evidence="3" id="KW-0238">DNA-binding</keyword>
<sequence>MDLRQLTHLLAVAEHGSFSAAARSLHTVQSNVSTHVARLEKE</sequence>
<keyword evidence="4" id="KW-0804">Transcription</keyword>
<dbReference type="AlphaFoldDB" id="A0A382VEC0"/>
<dbReference type="EMBL" id="UINC01151239">
    <property type="protein sequence ID" value="SVD44730.1"/>
    <property type="molecule type" value="Genomic_DNA"/>
</dbReference>
<accession>A0A382VEC0</accession>
<dbReference type="Gene3D" id="1.10.10.10">
    <property type="entry name" value="Winged helix-like DNA-binding domain superfamily/Winged helix DNA-binding domain"/>
    <property type="match status" value="1"/>
</dbReference>
<dbReference type="SUPFAM" id="SSF46785">
    <property type="entry name" value="Winged helix' DNA-binding domain"/>
    <property type="match status" value="1"/>
</dbReference>
<dbReference type="InterPro" id="IPR036388">
    <property type="entry name" value="WH-like_DNA-bd_sf"/>
</dbReference>
<organism evidence="6">
    <name type="scientific">marine metagenome</name>
    <dbReference type="NCBI Taxonomy" id="408172"/>
    <lineage>
        <taxon>unclassified sequences</taxon>
        <taxon>metagenomes</taxon>
        <taxon>ecological metagenomes</taxon>
    </lineage>
</organism>